<dbReference type="Pfam" id="PF13487">
    <property type="entry name" value="HD_5"/>
    <property type="match status" value="1"/>
</dbReference>
<name>A0A7G1GBB4_9BACT</name>
<reference evidence="4 5" key="1">
    <citation type="submission" date="2018-06" db="EMBL/GenBank/DDBJ databases">
        <title>Genome sequencing of Oceanotoga sp. sy52.</title>
        <authorList>
            <person name="Mori K."/>
        </authorList>
    </citation>
    <scope>NUCLEOTIDE SEQUENCE [LARGE SCALE GENOMIC DNA]</scope>
    <source>
        <strain evidence="5">sy52</strain>
    </source>
</reference>
<dbReference type="Gene3D" id="3.40.190.10">
    <property type="entry name" value="Periplasmic binding protein-like II"/>
    <property type="match status" value="2"/>
</dbReference>
<accession>A0A7G1GBB4</accession>
<organism evidence="4 5">
    <name type="scientific">Tepiditoga spiralis</name>
    <dbReference type="NCBI Taxonomy" id="2108365"/>
    <lineage>
        <taxon>Bacteria</taxon>
        <taxon>Thermotogati</taxon>
        <taxon>Thermotogota</taxon>
        <taxon>Thermotogae</taxon>
        <taxon>Petrotogales</taxon>
        <taxon>Petrotogaceae</taxon>
        <taxon>Tepiditoga</taxon>
    </lineage>
</organism>
<dbReference type="InterPro" id="IPR052020">
    <property type="entry name" value="Cyclic_di-GMP/3'3'-cGAMP_PDE"/>
</dbReference>
<keyword evidence="5" id="KW-1185">Reference proteome</keyword>
<dbReference type="PANTHER" id="PTHR45228:SF8">
    <property type="entry name" value="TWO-COMPONENT RESPONSE REGULATOR-RELATED"/>
    <property type="match status" value="1"/>
</dbReference>
<dbReference type="PANTHER" id="PTHR45228">
    <property type="entry name" value="CYCLIC DI-GMP PHOSPHODIESTERASE TM_0186-RELATED"/>
    <property type="match status" value="1"/>
</dbReference>
<dbReference type="SMART" id="SM00471">
    <property type="entry name" value="HDc"/>
    <property type="match status" value="1"/>
</dbReference>
<evidence type="ECO:0000256" key="2">
    <source>
        <dbReference type="SAM" id="Phobius"/>
    </source>
</evidence>
<evidence type="ECO:0000313" key="4">
    <source>
        <dbReference type="EMBL" id="BBE30949.1"/>
    </source>
</evidence>
<dbReference type="SUPFAM" id="SSF109604">
    <property type="entry name" value="HD-domain/PDEase-like"/>
    <property type="match status" value="1"/>
</dbReference>
<dbReference type="InParanoid" id="A0A7G1GBB4"/>
<feature type="coiled-coil region" evidence="1">
    <location>
        <begin position="284"/>
        <end position="342"/>
    </location>
</feature>
<gene>
    <name evidence="4" type="ORF">OSSY52_10900</name>
</gene>
<evidence type="ECO:0000259" key="3">
    <source>
        <dbReference type="PROSITE" id="PS51832"/>
    </source>
</evidence>
<keyword evidence="1" id="KW-0175">Coiled coil</keyword>
<dbReference type="Proteomes" id="UP000516361">
    <property type="component" value="Chromosome"/>
</dbReference>
<keyword evidence="2" id="KW-0812">Transmembrane</keyword>
<feature type="transmembrane region" description="Helical" evidence="2">
    <location>
        <begin position="254"/>
        <end position="276"/>
    </location>
</feature>
<proteinExistence type="predicted"/>
<protein>
    <recommendedName>
        <fullName evidence="3">HD-GYP domain-containing protein</fullName>
    </recommendedName>
</protein>
<dbReference type="SUPFAM" id="SSF53850">
    <property type="entry name" value="Periplasmic binding protein-like II"/>
    <property type="match status" value="1"/>
</dbReference>
<dbReference type="PROSITE" id="PS51832">
    <property type="entry name" value="HD_GYP"/>
    <property type="match status" value="1"/>
</dbReference>
<dbReference type="AlphaFoldDB" id="A0A7G1GBB4"/>
<dbReference type="Pfam" id="PF00497">
    <property type="entry name" value="SBP_bac_3"/>
    <property type="match status" value="1"/>
</dbReference>
<evidence type="ECO:0000256" key="1">
    <source>
        <dbReference type="SAM" id="Coils"/>
    </source>
</evidence>
<dbReference type="Gene3D" id="1.10.3210.10">
    <property type="entry name" value="Hypothetical protein af1432"/>
    <property type="match status" value="1"/>
</dbReference>
<dbReference type="CDD" id="cd00077">
    <property type="entry name" value="HDc"/>
    <property type="match status" value="1"/>
</dbReference>
<dbReference type="EMBL" id="AP018712">
    <property type="protein sequence ID" value="BBE30949.1"/>
    <property type="molecule type" value="Genomic_DNA"/>
</dbReference>
<dbReference type="InterPro" id="IPR037522">
    <property type="entry name" value="HD_GYP_dom"/>
</dbReference>
<dbReference type="SMART" id="SM00062">
    <property type="entry name" value="PBPb"/>
    <property type="match status" value="1"/>
</dbReference>
<dbReference type="InterPro" id="IPR003607">
    <property type="entry name" value="HD/PDEase_dom"/>
</dbReference>
<sequence length="717" mass="82952">MIKKLIIFLIILVNLINFSSIKVGIYQNPPLSIINDNKIYGIFPELLNYIAKKENLDIEYITGTFSTLYTKLKENNINLLMPIAYNEERTNEIDYNNETIVSNWGVVITQKKNNILSIKDLNKKVVAVLKGDVYYNSNNGIKNLSKKFNINPYFIEKNTYYSIEKAVSNGSADAGVVNRYYLSYEVEDNSVLETNIIFDPYEIKIGFSKKFSKKNEIINIIDQNLYFMKENPNSNYYSILKKYENPNSKKISKLLYFIIIFSVLSFSFFTIVIILLKKIIVMKTKKLEKSLVIIQEQKEEIENSFEELQANNEELIKNHKELEKLNKVLEENQSELVEKYIELNTLNGELKKISEKERFQSTKFKNLILISSKFSTYLENDSEDDFLDTIFHSAKKILSSKFGLIYKINFNSIKILHNDGYSYDSSIPKSFLLNDAKIQLFDKNSIFSEFFIEESINSIISIPLFLKKKKIGGMFFSLSTEKNDDSSEIIDISLAIKELTEAFLSIKSNNDTFKVAYNNFAKKLAIVAEAYDENTGNHIERVGILSSFISEKLGMPKSFVKDIRNFAPLHDIGKIFIPNEILNKPGKLTEEEWNIMQKHTMYSIRLIGEDEYFKMALNIALYHHEKFDGSGYPFKLSGNEIPIEASIVSIVDVYDALRSKRSYKPPYNHKKALDIIINGDNRTNSKHFNPNILKTFLSIESDIETLYNEIYNTDENL</sequence>
<dbReference type="RefSeq" id="WP_190616012.1">
    <property type="nucleotide sequence ID" value="NZ_AP018712.1"/>
</dbReference>
<keyword evidence="2" id="KW-0472">Membrane</keyword>
<evidence type="ECO:0000313" key="5">
    <source>
        <dbReference type="Proteomes" id="UP000516361"/>
    </source>
</evidence>
<feature type="domain" description="HD-GYP" evidence="3">
    <location>
        <begin position="513"/>
        <end position="712"/>
    </location>
</feature>
<keyword evidence="2" id="KW-1133">Transmembrane helix</keyword>
<dbReference type="InterPro" id="IPR001638">
    <property type="entry name" value="Solute-binding_3/MltF_N"/>
</dbReference>
<dbReference type="KEGG" id="ocy:OSSY52_10900"/>